<dbReference type="SUPFAM" id="SSF53448">
    <property type="entry name" value="Nucleotide-diphospho-sugar transferases"/>
    <property type="match status" value="1"/>
</dbReference>
<dbReference type="Gene3D" id="3.90.550.10">
    <property type="entry name" value="Spore Coat Polysaccharide Biosynthesis Protein SpsA, Chain A"/>
    <property type="match status" value="1"/>
</dbReference>
<evidence type="ECO:0000313" key="3">
    <source>
        <dbReference type="Proteomes" id="UP001597241"/>
    </source>
</evidence>
<dbReference type="PANTHER" id="PTHR22916:SF3">
    <property type="entry name" value="UDP-GLCNAC:BETAGAL BETA-1,3-N-ACETYLGLUCOSAMINYLTRANSFERASE-LIKE PROTEIN 1"/>
    <property type="match status" value="1"/>
</dbReference>
<dbReference type="Proteomes" id="UP001597241">
    <property type="component" value="Unassembled WGS sequence"/>
</dbReference>
<organism evidence="2 3">
    <name type="scientific">Lutibacter holmesii</name>
    <dbReference type="NCBI Taxonomy" id="1137985"/>
    <lineage>
        <taxon>Bacteria</taxon>
        <taxon>Pseudomonadati</taxon>
        <taxon>Bacteroidota</taxon>
        <taxon>Flavobacteriia</taxon>
        <taxon>Flavobacteriales</taxon>
        <taxon>Flavobacteriaceae</taxon>
        <taxon>Lutibacter</taxon>
    </lineage>
</organism>
<evidence type="ECO:0000259" key="1">
    <source>
        <dbReference type="Pfam" id="PF00535"/>
    </source>
</evidence>
<dbReference type="EMBL" id="JBHTMV010000004">
    <property type="protein sequence ID" value="MFD1294264.1"/>
    <property type="molecule type" value="Genomic_DNA"/>
</dbReference>
<accession>A0ABW3WPT7</accession>
<proteinExistence type="predicted"/>
<evidence type="ECO:0000313" key="2">
    <source>
        <dbReference type="EMBL" id="MFD1294264.1"/>
    </source>
</evidence>
<dbReference type="PANTHER" id="PTHR22916">
    <property type="entry name" value="GLYCOSYLTRANSFERASE"/>
    <property type="match status" value="1"/>
</dbReference>
<dbReference type="CDD" id="cd00761">
    <property type="entry name" value="Glyco_tranf_GTA_type"/>
    <property type="match status" value="1"/>
</dbReference>
<keyword evidence="3" id="KW-1185">Reference proteome</keyword>
<sequence>MSKYLISIIIPVFNREAIIKDTLDSILKQTYTNWECIIVDDGSTDATEQTIAAYTLKNKNIQFYKRPNHLVKGANSCRNYGCTLAKGEYINWFDSDDIMQPIFLEEKTNAFTSDINAVIHKNNYANYQLTEFRKSKFEYDNGKNLFYNYAMENIEIQTSGFMWETSFLKGKPLFDDTIMRYQDNEFHIRMLAIKTLKVVIIDKVLATIRSGDGHDSQISAKVNITKQKLYDVFYYRYQCLKLAKNNMISVDAEFNKTIAKKALWAFYAGLRFETNLAKRIKDVIKYYMNLQYVYSSPKMTTIDGFKSQFYILKIVVFR</sequence>
<name>A0ABW3WPT7_9FLAO</name>
<reference evidence="3" key="1">
    <citation type="journal article" date="2019" name="Int. J. Syst. Evol. Microbiol.">
        <title>The Global Catalogue of Microorganisms (GCM) 10K type strain sequencing project: providing services to taxonomists for standard genome sequencing and annotation.</title>
        <authorList>
            <consortium name="The Broad Institute Genomics Platform"/>
            <consortium name="The Broad Institute Genome Sequencing Center for Infectious Disease"/>
            <person name="Wu L."/>
            <person name="Ma J."/>
        </authorList>
    </citation>
    <scope>NUCLEOTIDE SEQUENCE [LARGE SCALE GENOMIC DNA]</scope>
    <source>
        <strain evidence="3">CCUG 62221</strain>
    </source>
</reference>
<gene>
    <name evidence="2" type="ORF">ACFQ5N_10490</name>
</gene>
<feature type="domain" description="Glycosyltransferase 2-like" evidence="1">
    <location>
        <begin position="7"/>
        <end position="151"/>
    </location>
</feature>
<dbReference type="Pfam" id="PF00535">
    <property type="entry name" value="Glycos_transf_2"/>
    <property type="match status" value="1"/>
</dbReference>
<dbReference type="RefSeq" id="WP_386809455.1">
    <property type="nucleotide sequence ID" value="NZ_JBHTMV010000004.1"/>
</dbReference>
<protein>
    <submittedName>
        <fullName evidence="2">Glycosyltransferase family 2 protein</fullName>
    </submittedName>
</protein>
<dbReference type="InterPro" id="IPR001173">
    <property type="entry name" value="Glyco_trans_2-like"/>
</dbReference>
<dbReference type="InterPro" id="IPR029044">
    <property type="entry name" value="Nucleotide-diphossugar_trans"/>
</dbReference>
<comment type="caution">
    <text evidence="2">The sequence shown here is derived from an EMBL/GenBank/DDBJ whole genome shotgun (WGS) entry which is preliminary data.</text>
</comment>